<reference evidence="2" key="1">
    <citation type="submission" date="2021-01" db="EMBL/GenBank/DDBJ databases">
        <title>Genome sequence of strain Noviherbaspirillum sp. DKR-6.</title>
        <authorList>
            <person name="Chaudhary D.K."/>
        </authorList>
    </citation>
    <scope>NUCLEOTIDE SEQUENCE</scope>
    <source>
        <strain evidence="2">DKR-6</strain>
    </source>
</reference>
<accession>A0A934W8Q5</accession>
<comment type="caution">
    <text evidence="2">The sequence shown here is derived from an EMBL/GenBank/DDBJ whole genome shotgun (WGS) entry which is preliminary data.</text>
</comment>
<gene>
    <name evidence="2" type="ORF">JJB74_15890</name>
</gene>
<evidence type="ECO:0000256" key="1">
    <source>
        <dbReference type="SAM" id="MobiDB-lite"/>
    </source>
</evidence>
<proteinExistence type="predicted"/>
<keyword evidence="3" id="KW-1185">Reference proteome</keyword>
<feature type="region of interest" description="Disordered" evidence="1">
    <location>
        <begin position="77"/>
        <end position="109"/>
    </location>
</feature>
<feature type="compositionally biased region" description="Basic and acidic residues" evidence="1">
    <location>
        <begin position="77"/>
        <end position="98"/>
    </location>
</feature>
<evidence type="ECO:0000313" key="2">
    <source>
        <dbReference type="EMBL" id="MBK4736104.1"/>
    </source>
</evidence>
<dbReference type="GO" id="GO:0003677">
    <property type="term" value="F:DNA binding"/>
    <property type="evidence" value="ECO:0007669"/>
    <property type="project" value="InterPro"/>
</dbReference>
<protein>
    <submittedName>
        <fullName evidence="2">Uncharacterized protein</fullName>
    </submittedName>
</protein>
<evidence type="ECO:0000313" key="3">
    <source>
        <dbReference type="Proteomes" id="UP000622890"/>
    </source>
</evidence>
<organism evidence="2 3">
    <name type="scientific">Noviherbaspirillum pedocola</name>
    <dbReference type="NCBI Taxonomy" id="2801341"/>
    <lineage>
        <taxon>Bacteria</taxon>
        <taxon>Pseudomonadati</taxon>
        <taxon>Pseudomonadota</taxon>
        <taxon>Betaproteobacteria</taxon>
        <taxon>Burkholderiales</taxon>
        <taxon>Oxalobacteraceae</taxon>
        <taxon>Noviherbaspirillum</taxon>
    </lineage>
</organism>
<dbReference type="Proteomes" id="UP000622890">
    <property type="component" value="Unassembled WGS sequence"/>
</dbReference>
<sequence>MAALRSGAGYDPDRLLDAVLRHLDLKNDSALARLMDLRPQHFSKIRRRLRPISAALLIRFNEVTGLSIKEMRTLMGDRRAKQRLGPEHFRPKDHDGHETSGIFDSRMSA</sequence>
<name>A0A934W8Q5_9BURK</name>
<dbReference type="EMBL" id="JAEPBG010000006">
    <property type="protein sequence ID" value="MBK4736104.1"/>
    <property type="molecule type" value="Genomic_DNA"/>
</dbReference>
<dbReference type="SUPFAM" id="SSF47413">
    <property type="entry name" value="lambda repressor-like DNA-binding domains"/>
    <property type="match status" value="1"/>
</dbReference>
<dbReference type="AlphaFoldDB" id="A0A934W8Q5"/>
<dbReference type="InterPro" id="IPR010982">
    <property type="entry name" value="Lambda_DNA-bd_dom_sf"/>
</dbReference>
<dbReference type="RefSeq" id="WP_200593220.1">
    <property type="nucleotide sequence ID" value="NZ_JAEPBG010000006.1"/>
</dbReference>